<keyword evidence="11" id="KW-0472">Membrane</keyword>
<dbReference type="Gene3D" id="3.30.565.10">
    <property type="entry name" value="Histidine kinase-like ATPase, C-terminal domain"/>
    <property type="match status" value="1"/>
</dbReference>
<keyword evidence="5" id="KW-0808">Transferase</keyword>
<dbReference type="Pfam" id="PF02518">
    <property type="entry name" value="HATPase_c"/>
    <property type="match status" value="1"/>
</dbReference>
<dbReference type="AlphaFoldDB" id="A0A4Q7ZNI2"/>
<dbReference type="InterPro" id="IPR052162">
    <property type="entry name" value="Sensor_kinase/Photoreceptor"/>
</dbReference>
<dbReference type="Pfam" id="PF05227">
    <property type="entry name" value="CHASE3"/>
    <property type="match status" value="1"/>
</dbReference>
<dbReference type="InterPro" id="IPR003594">
    <property type="entry name" value="HATPase_dom"/>
</dbReference>
<feature type="transmembrane region" description="Helical" evidence="11">
    <location>
        <begin position="191"/>
        <end position="213"/>
    </location>
</feature>
<organism evidence="14 15">
    <name type="scientific">Krasilnikovia cinnamomea</name>
    <dbReference type="NCBI Taxonomy" id="349313"/>
    <lineage>
        <taxon>Bacteria</taxon>
        <taxon>Bacillati</taxon>
        <taxon>Actinomycetota</taxon>
        <taxon>Actinomycetes</taxon>
        <taxon>Micromonosporales</taxon>
        <taxon>Micromonosporaceae</taxon>
        <taxon>Krasilnikovia</taxon>
    </lineage>
</organism>
<dbReference type="FunFam" id="3.30.565.10:FF:000006">
    <property type="entry name" value="Sensor histidine kinase WalK"/>
    <property type="match status" value="1"/>
</dbReference>
<evidence type="ECO:0000256" key="10">
    <source>
        <dbReference type="SAM" id="Coils"/>
    </source>
</evidence>
<dbReference type="EC" id="2.7.13.3" evidence="3"/>
<evidence type="ECO:0000256" key="9">
    <source>
        <dbReference type="ARBA" id="ARBA00023012"/>
    </source>
</evidence>
<feature type="domain" description="Histidine kinase" evidence="12">
    <location>
        <begin position="303"/>
        <end position="516"/>
    </location>
</feature>
<comment type="catalytic activity">
    <reaction evidence="1">
        <text>ATP + protein L-histidine = ADP + protein N-phospho-L-histidine.</text>
        <dbReference type="EC" id="2.7.13.3"/>
    </reaction>
</comment>
<name>A0A4Q7ZNI2_9ACTN</name>
<evidence type="ECO:0000256" key="1">
    <source>
        <dbReference type="ARBA" id="ARBA00000085"/>
    </source>
</evidence>
<evidence type="ECO:0000259" key="13">
    <source>
        <dbReference type="PROSITE" id="PS50885"/>
    </source>
</evidence>
<evidence type="ECO:0000313" key="15">
    <source>
        <dbReference type="Proteomes" id="UP000292564"/>
    </source>
</evidence>
<keyword evidence="10" id="KW-0175">Coiled coil</keyword>
<evidence type="ECO:0000256" key="2">
    <source>
        <dbReference type="ARBA" id="ARBA00004236"/>
    </source>
</evidence>
<dbReference type="InterPro" id="IPR005467">
    <property type="entry name" value="His_kinase_dom"/>
</dbReference>
<comment type="subcellular location">
    <subcellularLocation>
        <location evidence="2">Cell membrane</location>
    </subcellularLocation>
</comment>
<dbReference type="InterPro" id="IPR003661">
    <property type="entry name" value="HisK_dim/P_dom"/>
</dbReference>
<dbReference type="InterPro" id="IPR004358">
    <property type="entry name" value="Sig_transdc_His_kin-like_C"/>
</dbReference>
<dbReference type="CDD" id="cd00082">
    <property type="entry name" value="HisKA"/>
    <property type="match status" value="1"/>
</dbReference>
<dbReference type="InterPro" id="IPR036097">
    <property type="entry name" value="HisK_dim/P_sf"/>
</dbReference>
<accession>A0A4Q7ZNI2</accession>
<feature type="domain" description="HAMP" evidence="13">
    <location>
        <begin position="215"/>
        <end position="267"/>
    </location>
</feature>
<dbReference type="SUPFAM" id="SSF158472">
    <property type="entry name" value="HAMP domain-like"/>
    <property type="match status" value="1"/>
</dbReference>
<dbReference type="RefSeq" id="WP_130510554.1">
    <property type="nucleotide sequence ID" value="NZ_SHKY01000001.1"/>
</dbReference>
<keyword evidence="4" id="KW-0597">Phosphoprotein</keyword>
<proteinExistence type="predicted"/>
<dbReference type="SMART" id="SM00387">
    <property type="entry name" value="HATPase_c"/>
    <property type="match status" value="1"/>
</dbReference>
<dbReference type="SUPFAM" id="SSF47384">
    <property type="entry name" value="Homodimeric domain of signal transducing histidine kinase"/>
    <property type="match status" value="1"/>
</dbReference>
<gene>
    <name evidence="14" type="ORF">EV385_3685</name>
</gene>
<evidence type="ECO:0000256" key="7">
    <source>
        <dbReference type="ARBA" id="ARBA00022777"/>
    </source>
</evidence>
<dbReference type="InterPro" id="IPR003660">
    <property type="entry name" value="HAMP_dom"/>
</dbReference>
<evidence type="ECO:0000313" key="14">
    <source>
        <dbReference type="EMBL" id="RZU51849.1"/>
    </source>
</evidence>
<dbReference type="PANTHER" id="PTHR43304">
    <property type="entry name" value="PHYTOCHROME-LIKE PROTEIN CPH1"/>
    <property type="match status" value="1"/>
</dbReference>
<dbReference type="OrthoDB" id="9808408at2"/>
<evidence type="ECO:0000256" key="11">
    <source>
        <dbReference type="SAM" id="Phobius"/>
    </source>
</evidence>
<dbReference type="InterPro" id="IPR036890">
    <property type="entry name" value="HATPase_C_sf"/>
</dbReference>
<dbReference type="EMBL" id="SHKY01000001">
    <property type="protein sequence ID" value="RZU51849.1"/>
    <property type="molecule type" value="Genomic_DNA"/>
</dbReference>
<keyword evidence="7" id="KW-0418">Kinase</keyword>
<dbReference type="Gene3D" id="6.10.340.10">
    <property type="match status" value="1"/>
</dbReference>
<evidence type="ECO:0000256" key="6">
    <source>
        <dbReference type="ARBA" id="ARBA00022692"/>
    </source>
</evidence>
<dbReference type="CDD" id="cd06225">
    <property type="entry name" value="HAMP"/>
    <property type="match status" value="1"/>
</dbReference>
<dbReference type="SMART" id="SM00304">
    <property type="entry name" value="HAMP"/>
    <property type="match status" value="1"/>
</dbReference>
<reference evidence="14 15" key="1">
    <citation type="submission" date="2019-02" db="EMBL/GenBank/DDBJ databases">
        <title>Sequencing the genomes of 1000 actinobacteria strains.</title>
        <authorList>
            <person name="Klenk H.-P."/>
        </authorList>
    </citation>
    <scope>NUCLEOTIDE SEQUENCE [LARGE SCALE GENOMIC DNA]</scope>
    <source>
        <strain evidence="14 15">DSM 45162</strain>
    </source>
</reference>
<dbReference type="PROSITE" id="PS50109">
    <property type="entry name" value="HIS_KIN"/>
    <property type="match status" value="1"/>
</dbReference>
<keyword evidence="15" id="KW-1185">Reference proteome</keyword>
<dbReference type="Pfam" id="PF00512">
    <property type="entry name" value="HisKA"/>
    <property type="match status" value="1"/>
</dbReference>
<dbReference type="Gene3D" id="1.10.287.130">
    <property type="match status" value="1"/>
</dbReference>
<dbReference type="PANTHER" id="PTHR43304:SF1">
    <property type="entry name" value="PAC DOMAIN-CONTAINING PROTEIN"/>
    <property type="match status" value="1"/>
</dbReference>
<dbReference type="PRINTS" id="PR00344">
    <property type="entry name" value="BCTRLSENSOR"/>
</dbReference>
<keyword evidence="9" id="KW-0902">Two-component regulatory system</keyword>
<dbReference type="SMART" id="SM00388">
    <property type="entry name" value="HisKA"/>
    <property type="match status" value="1"/>
</dbReference>
<evidence type="ECO:0000256" key="3">
    <source>
        <dbReference type="ARBA" id="ARBA00012438"/>
    </source>
</evidence>
<dbReference type="Pfam" id="PF00672">
    <property type="entry name" value="HAMP"/>
    <property type="match status" value="1"/>
</dbReference>
<dbReference type="GO" id="GO:0005886">
    <property type="term" value="C:plasma membrane"/>
    <property type="evidence" value="ECO:0007669"/>
    <property type="project" value="UniProtKB-SubCell"/>
</dbReference>
<evidence type="ECO:0000256" key="4">
    <source>
        <dbReference type="ARBA" id="ARBA00022553"/>
    </source>
</evidence>
<keyword evidence="8 11" id="KW-1133">Transmembrane helix</keyword>
<dbReference type="GO" id="GO:0000155">
    <property type="term" value="F:phosphorelay sensor kinase activity"/>
    <property type="evidence" value="ECO:0007669"/>
    <property type="project" value="InterPro"/>
</dbReference>
<dbReference type="PROSITE" id="PS50885">
    <property type="entry name" value="HAMP"/>
    <property type="match status" value="1"/>
</dbReference>
<dbReference type="SUPFAM" id="SSF55874">
    <property type="entry name" value="ATPase domain of HSP90 chaperone/DNA topoisomerase II/histidine kinase"/>
    <property type="match status" value="1"/>
</dbReference>
<dbReference type="Proteomes" id="UP000292564">
    <property type="component" value="Unassembled WGS sequence"/>
</dbReference>
<comment type="caution">
    <text evidence="14">The sequence shown here is derived from an EMBL/GenBank/DDBJ whole genome shotgun (WGS) entry which is preliminary data.</text>
</comment>
<evidence type="ECO:0000256" key="5">
    <source>
        <dbReference type="ARBA" id="ARBA00022679"/>
    </source>
</evidence>
<evidence type="ECO:0000256" key="8">
    <source>
        <dbReference type="ARBA" id="ARBA00022989"/>
    </source>
</evidence>
<evidence type="ECO:0000259" key="12">
    <source>
        <dbReference type="PROSITE" id="PS50109"/>
    </source>
</evidence>
<feature type="coiled-coil region" evidence="10">
    <location>
        <begin position="255"/>
        <end position="300"/>
    </location>
</feature>
<sequence length="528" mass="58284">MRLFAVRAWTMRRRVMALCFAAGVVLAGLGIGAAVIAARSNEHIDTLINRTGPMRIAGETLSTSLVDQETAVRGFAISGKEESLQPYLAGRIAEQQSEERIDKALDQHADPEIRDALQEVRRRADAWRVAVAEPIIAGKRRGGPDAQQAVRLAADTTSFDPVRTAVAELQMRVLVMREQSVDNVRQTSGTLLVLEIAAAGIVLVAGALLLFLLDRMVTRPILGLAAQVREVAAGNYDRQITSRGSPELVALAADVDAMRRQIASELAEVREARGQVEWVNDQLKQQADELTRSNRDLEQFAYVASHDLQEPLRKVASFCQLLQRRYAGQLDERADQYIAFAVDGAQRMQQLINDLLAFSRIGRLTSGFTDVDLDQVLTRVSSELESRTGTDGRIEWSALPTVEGEEALLTTLFVNLVGNALKFHRPGVPPVVRVSAEQDEREWRINVRDNGIGIEAEFADKVFVIFQRLHPRDAYEGTGIGLAIVKKIVEYHGGRIWLDLDVDEGTSIWFTLPLLAGVPVEPDKEATA</sequence>
<dbReference type="InterPro" id="IPR007891">
    <property type="entry name" value="CHASE3"/>
</dbReference>
<keyword evidence="6 11" id="KW-0812">Transmembrane</keyword>
<protein>
    <recommendedName>
        <fullName evidence="3">histidine kinase</fullName>
        <ecNumber evidence="3">2.7.13.3</ecNumber>
    </recommendedName>
</protein>